<evidence type="ECO:0000313" key="1">
    <source>
        <dbReference type="EMBL" id="PPL14486.1"/>
    </source>
</evidence>
<comment type="caution">
    <text evidence="1">The sequence shown here is derived from an EMBL/GenBank/DDBJ whole genome shotgun (WGS) entry which is preliminary data.</text>
</comment>
<keyword evidence="2" id="KW-1185">Reference proteome</keyword>
<dbReference type="AlphaFoldDB" id="A0A2P5TID7"/>
<reference evidence="2" key="1">
    <citation type="submission" date="2016-11" db="EMBL/GenBank/DDBJ databases">
        <authorList>
            <person name="Sisinthy S."/>
            <person name="Ara S."/>
            <person name="Gundlapally S.R."/>
        </authorList>
    </citation>
    <scope>NUCLEOTIDE SEQUENCE [LARGE SCALE GENOMIC DNA]</scope>
    <source>
        <strain evidence="2">V1-41</strain>
    </source>
</reference>
<name>A0A2P5TID7_9GAMM</name>
<proteinExistence type="predicted"/>
<dbReference type="OrthoDB" id="258935at2"/>
<dbReference type="EMBL" id="MPZM01000061">
    <property type="protein sequence ID" value="PPL14486.1"/>
    <property type="molecule type" value="Genomic_DNA"/>
</dbReference>
<dbReference type="Proteomes" id="UP000242231">
    <property type="component" value="Unassembled WGS sequence"/>
</dbReference>
<dbReference type="RefSeq" id="WP_104488319.1">
    <property type="nucleotide sequence ID" value="NZ_BMYB01000004.1"/>
</dbReference>
<evidence type="ECO:0000313" key="2">
    <source>
        <dbReference type="Proteomes" id="UP000242231"/>
    </source>
</evidence>
<organism evidence="1 2">
    <name type="scientific">Oceanisphaera arctica</name>
    <dbReference type="NCBI Taxonomy" id="641510"/>
    <lineage>
        <taxon>Bacteria</taxon>
        <taxon>Pseudomonadati</taxon>
        <taxon>Pseudomonadota</taxon>
        <taxon>Gammaproteobacteria</taxon>
        <taxon>Aeromonadales</taxon>
        <taxon>Aeromonadaceae</taxon>
        <taxon>Oceanisphaera</taxon>
    </lineage>
</organism>
<gene>
    <name evidence="1" type="ORF">UN63_15615</name>
</gene>
<accession>A0A2P5TID7</accession>
<sequence>MTDHNHWQLIRAADFCCPAPPTVTRLQHGWRWMLRILGLHGKDWVEQGDNADLPGYREFEREDAVSALDAFFADGLDGAADNGVCFLLDPPFSSTAAIARDFAWKQGWMILTPPDIDLIREVQVDKWWQQQQLYSGPWLIDNLARYLLRSTEGLRFIRALLPRLLQGEFGKGLVVCDSWAFSFLQRAWPLELPRVYCFAPAGQELLRQVGLKGSDRQLGRLAARARGNVGVALALWACHLDQNRQLPELPVDEEESVAFVLFALLLHRGLNGEALQQVLPIMAPDQLNIQLIRLAQLGIVERNKEHWRLSVYGYLAVRDFLGSRDYLLDSF</sequence>
<protein>
    <submittedName>
        <fullName evidence="1">Uncharacterized protein</fullName>
    </submittedName>
</protein>